<keyword evidence="2" id="KW-0812">Transmembrane</keyword>
<dbReference type="SUPFAM" id="SSF51261">
    <property type="entry name" value="Duplicated hybrid motif"/>
    <property type="match status" value="1"/>
</dbReference>
<evidence type="ECO:0000256" key="2">
    <source>
        <dbReference type="SAM" id="Phobius"/>
    </source>
</evidence>
<evidence type="ECO:0000313" key="4">
    <source>
        <dbReference type="EMBL" id="GAM12054.1"/>
    </source>
</evidence>
<name>A0A0A8WYL3_MESS1</name>
<comment type="caution">
    <text evidence="4">The sequence shown here is derived from an EMBL/GenBank/DDBJ whole genome shotgun (WGS) entry which is preliminary data.</text>
</comment>
<keyword evidence="2" id="KW-1133">Transmembrane helix</keyword>
<gene>
    <name evidence="4" type="ORF">SAMD00020551_0173</name>
</gene>
<keyword evidence="2" id="KW-0472">Membrane</keyword>
<protein>
    <submittedName>
        <fullName evidence="4">Stage IV sporulation protein FA (SpoIVFA)</fullName>
    </submittedName>
</protein>
<dbReference type="Pfam" id="PF01551">
    <property type="entry name" value="Peptidase_M23"/>
    <property type="match status" value="1"/>
</dbReference>
<evidence type="ECO:0000256" key="1">
    <source>
        <dbReference type="SAM" id="MobiDB-lite"/>
    </source>
</evidence>
<feature type="compositionally biased region" description="Basic and acidic residues" evidence="1">
    <location>
        <begin position="1"/>
        <end position="10"/>
    </location>
</feature>
<feature type="region of interest" description="Disordered" evidence="1">
    <location>
        <begin position="1"/>
        <end position="24"/>
    </location>
</feature>
<reference evidence="4 5" key="1">
    <citation type="submission" date="2013-06" db="EMBL/GenBank/DDBJ databases">
        <title>Whole genome shotgun sequence of Bacillus selenatarsenatis SF-1.</title>
        <authorList>
            <person name="Kuroda M."/>
            <person name="Sei K."/>
            <person name="Yamashita M."/>
            <person name="Ike M."/>
        </authorList>
    </citation>
    <scope>NUCLEOTIDE SEQUENCE [LARGE SCALE GENOMIC DNA]</scope>
    <source>
        <strain evidence="4 5">SF-1</strain>
    </source>
</reference>
<dbReference type="RefSeq" id="WP_041964016.1">
    <property type="nucleotide sequence ID" value="NZ_BASE01000005.1"/>
</dbReference>
<dbReference type="Gene3D" id="2.70.70.10">
    <property type="entry name" value="Glucose Permease (Domain IIA)"/>
    <property type="match status" value="1"/>
</dbReference>
<dbReference type="InterPro" id="IPR016047">
    <property type="entry name" value="M23ase_b-sheet_dom"/>
</dbReference>
<feature type="domain" description="M23ase beta-sheet core" evidence="3">
    <location>
        <begin position="162"/>
        <end position="252"/>
    </location>
</feature>
<dbReference type="EMBL" id="BASE01000005">
    <property type="protein sequence ID" value="GAM12054.1"/>
    <property type="molecule type" value="Genomic_DNA"/>
</dbReference>
<dbReference type="InterPro" id="IPR050570">
    <property type="entry name" value="Cell_wall_metabolism_enzyme"/>
</dbReference>
<dbReference type="PANTHER" id="PTHR21666:SF274">
    <property type="entry name" value="STAGE IV SPORULATION PROTEIN FA"/>
    <property type="match status" value="1"/>
</dbReference>
<organism evidence="4 5">
    <name type="scientific">Mesobacillus selenatarsenatis (strain DSM 18680 / JCM 14380 / FERM P-15431 / SF-1)</name>
    <dbReference type="NCBI Taxonomy" id="1321606"/>
    <lineage>
        <taxon>Bacteria</taxon>
        <taxon>Bacillati</taxon>
        <taxon>Bacillota</taxon>
        <taxon>Bacilli</taxon>
        <taxon>Bacillales</taxon>
        <taxon>Bacillaceae</taxon>
        <taxon>Mesobacillus</taxon>
    </lineage>
</organism>
<proteinExistence type="predicted"/>
<dbReference type="OrthoDB" id="2986589at2"/>
<keyword evidence="5" id="KW-1185">Reference proteome</keyword>
<evidence type="ECO:0000313" key="5">
    <source>
        <dbReference type="Proteomes" id="UP000031014"/>
    </source>
</evidence>
<dbReference type="CDD" id="cd12797">
    <property type="entry name" value="M23_peptidase"/>
    <property type="match status" value="1"/>
</dbReference>
<dbReference type="AlphaFoldDB" id="A0A0A8WYL3"/>
<accession>A0A0A8WYL3</accession>
<dbReference type="PANTHER" id="PTHR21666">
    <property type="entry name" value="PEPTIDASE-RELATED"/>
    <property type="match status" value="1"/>
</dbReference>
<dbReference type="InterPro" id="IPR011055">
    <property type="entry name" value="Dup_hybrid_motif"/>
</dbReference>
<dbReference type="GO" id="GO:0004222">
    <property type="term" value="F:metalloendopeptidase activity"/>
    <property type="evidence" value="ECO:0007669"/>
    <property type="project" value="TreeGrafter"/>
</dbReference>
<dbReference type="Proteomes" id="UP000031014">
    <property type="component" value="Unassembled WGS sequence"/>
</dbReference>
<sequence length="259" mass="29275">MNSRADDIRRRMMKRKRERERMEKMSHNRFFSTEEERHGFDRIPSYDTGPGEGGHPLFKKEVFLFKVLASACLVLIVAIIFRSPSEKAETIQQYVKQTMDQEFQFAAVSDWYEDQFGKPLALLPAKKSGDEENKQDLTPGNQYALPASGKILEDFGDNGQRIQIETGKGAGVEAMDEGLVHFVGMKEGFGKTVIVQHADKSETWYGNLDKIDVSLYEYISKGAKVGTAMDSTDGIKGSFYFAIKKGDDFVDPVQVIKFE</sequence>
<dbReference type="STRING" id="1321606.SAMD00020551_0173"/>
<evidence type="ECO:0000259" key="3">
    <source>
        <dbReference type="Pfam" id="PF01551"/>
    </source>
</evidence>
<feature type="transmembrane region" description="Helical" evidence="2">
    <location>
        <begin position="63"/>
        <end position="81"/>
    </location>
</feature>